<dbReference type="PANTHER" id="PTHR20941:SF1">
    <property type="entry name" value="FOLIC ACID SYNTHESIS PROTEIN FOL1"/>
    <property type="match status" value="1"/>
</dbReference>
<comment type="pathway">
    <text evidence="3 12">Cofactor biosynthesis; tetrahydrofolate biosynthesis; 7,8-dihydrofolate from 2-amino-4-hydroxy-6-hydroxymethyl-7,8-dihydropteridine diphosphate and 4-aminobenzoate: step 1/2.</text>
</comment>
<dbReference type="GO" id="GO:0046654">
    <property type="term" value="P:tetrahydrofolate biosynthetic process"/>
    <property type="evidence" value="ECO:0007669"/>
    <property type="project" value="UniProtKB-UniPathway"/>
</dbReference>
<evidence type="ECO:0000256" key="6">
    <source>
        <dbReference type="ARBA" id="ARBA00016919"/>
    </source>
</evidence>
<evidence type="ECO:0000256" key="3">
    <source>
        <dbReference type="ARBA" id="ARBA00004763"/>
    </source>
</evidence>
<organism evidence="14 15">
    <name type="scientific">Pseudoroseicyclus aestuarii</name>
    <dbReference type="NCBI Taxonomy" id="1795041"/>
    <lineage>
        <taxon>Bacteria</taxon>
        <taxon>Pseudomonadati</taxon>
        <taxon>Pseudomonadota</taxon>
        <taxon>Alphaproteobacteria</taxon>
        <taxon>Rhodobacterales</taxon>
        <taxon>Paracoccaceae</taxon>
        <taxon>Pseudoroseicyclus</taxon>
    </lineage>
</organism>
<dbReference type="UniPathway" id="UPA00077">
    <property type="reaction ID" value="UER00156"/>
</dbReference>
<dbReference type="RefSeq" id="WP_110813284.1">
    <property type="nucleotide sequence ID" value="NZ_QJTE01000001.1"/>
</dbReference>
<evidence type="ECO:0000256" key="4">
    <source>
        <dbReference type="ARBA" id="ARBA00009503"/>
    </source>
</evidence>
<dbReference type="FunFam" id="3.20.20.20:FF:000006">
    <property type="entry name" value="Dihydropteroate synthase"/>
    <property type="match status" value="1"/>
</dbReference>
<dbReference type="OrthoDB" id="9811744at2"/>
<keyword evidence="8 12" id="KW-0479">Metal-binding</keyword>
<keyword evidence="15" id="KW-1185">Reference proteome</keyword>
<dbReference type="EC" id="2.5.1.15" evidence="5 12"/>
<dbReference type="PANTHER" id="PTHR20941">
    <property type="entry name" value="FOLATE SYNTHESIS PROTEINS"/>
    <property type="match status" value="1"/>
</dbReference>
<dbReference type="AlphaFoldDB" id="A0A318SV02"/>
<comment type="caution">
    <text evidence="14">The sequence shown here is derived from an EMBL/GenBank/DDBJ whole genome shotgun (WGS) entry which is preliminary data.</text>
</comment>
<dbReference type="GO" id="GO:0046872">
    <property type="term" value="F:metal ion binding"/>
    <property type="evidence" value="ECO:0007669"/>
    <property type="project" value="UniProtKB-KW"/>
</dbReference>
<evidence type="ECO:0000256" key="9">
    <source>
        <dbReference type="ARBA" id="ARBA00022842"/>
    </source>
</evidence>
<comment type="function">
    <text evidence="12">Catalyzes the condensation of para-aminobenzoate (pABA) with 6-hydroxymethyl-7,8-dihydropterin diphosphate (DHPt-PP) to form 7,8-dihydropteroate (H2Pte), the immediate precursor of folate derivatives.</text>
</comment>
<evidence type="ECO:0000256" key="12">
    <source>
        <dbReference type="RuleBase" id="RU361205"/>
    </source>
</evidence>
<evidence type="ECO:0000256" key="10">
    <source>
        <dbReference type="ARBA" id="ARBA00022909"/>
    </source>
</evidence>
<evidence type="ECO:0000256" key="7">
    <source>
        <dbReference type="ARBA" id="ARBA00022679"/>
    </source>
</evidence>
<reference evidence="14 15" key="1">
    <citation type="submission" date="2018-06" db="EMBL/GenBank/DDBJ databases">
        <title>Genomic Encyclopedia of Type Strains, Phase III (KMG-III): the genomes of soil and plant-associated and newly described type strains.</title>
        <authorList>
            <person name="Whitman W."/>
        </authorList>
    </citation>
    <scope>NUCLEOTIDE SEQUENCE [LARGE SCALE GENOMIC DNA]</scope>
    <source>
        <strain evidence="14 15">CECT 9025</strain>
    </source>
</reference>
<dbReference type="Gene3D" id="3.20.20.20">
    <property type="entry name" value="Dihydropteroate synthase-like"/>
    <property type="match status" value="1"/>
</dbReference>
<dbReference type="SUPFAM" id="SSF51717">
    <property type="entry name" value="Dihydropteroate synthetase-like"/>
    <property type="match status" value="1"/>
</dbReference>
<dbReference type="PROSITE" id="PS00793">
    <property type="entry name" value="DHPS_2"/>
    <property type="match status" value="1"/>
</dbReference>
<dbReference type="InterPro" id="IPR011005">
    <property type="entry name" value="Dihydropteroate_synth-like_sf"/>
</dbReference>
<feature type="domain" description="Pterin-binding" evidence="13">
    <location>
        <begin position="62"/>
        <end position="317"/>
    </location>
</feature>
<evidence type="ECO:0000256" key="5">
    <source>
        <dbReference type="ARBA" id="ARBA00012458"/>
    </source>
</evidence>
<comment type="catalytic activity">
    <reaction evidence="1">
        <text>(7,8-dihydropterin-6-yl)methyl diphosphate + 4-aminobenzoate = 7,8-dihydropteroate + diphosphate</text>
        <dbReference type="Rhea" id="RHEA:19949"/>
        <dbReference type="ChEBI" id="CHEBI:17836"/>
        <dbReference type="ChEBI" id="CHEBI:17839"/>
        <dbReference type="ChEBI" id="CHEBI:33019"/>
        <dbReference type="ChEBI" id="CHEBI:72950"/>
        <dbReference type="EC" id="2.5.1.15"/>
    </reaction>
</comment>
<evidence type="ECO:0000313" key="14">
    <source>
        <dbReference type="EMBL" id="PYE85741.1"/>
    </source>
</evidence>
<evidence type="ECO:0000256" key="8">
    <source>
        <dbReference type="ARBA" id="ARBA00022723"/>
    </source>
</evidence>
<dbReference type="PROSITE" id="PS50972">
    <property type="entry name" value="PTERIN_BINDING"/>
    <property type="match status" value="1"/>
</dbReference>
<gene>
    <name evidence="14" type="ORF">DFP88_101413</name>
</gene>
<comment type="similarity">
    <text evidence="4 12">Belongs to the DHPS family.</text>
</comment>
<dbReference type="NCBIfam" id="TIGR01496">
    <property type="entry name" value="DHPS"/>
    <property type="match status" value="1"/>
</dbReference>
<dbReference type="InterPro" id="IPR000489">
    <property type="entry name" value="Pterin-binding_dom"/>
</dbReference>
<evidence type="ECO:0000256" key="2">
    <source>
        <dbReference type="ARBA" id="ARBA00001946"/>
    </source>
</evidence>
<evidence type="ECO:0000256" key="1">
    <source>
        <dbReference type="ARBA" id="ARBA00000012"/>
    </source>
</evidence>
<evidence type="ECO:0000256" key="11">
    <source>
        <dbReference type="ARBA" id="ARBA00030193"/>
    </source>
</evidence>
<dbReference type="GO" id="GO:0046656">
    <property type="term" value="P:folic acid biosynthetic process"/>
    <property type="evidence" value="ECO:0007669"/>
    <property type="project" value="UniProtKB-KW"/>
</dbReference>
<dbReference type="PROSITE" id="PS00792">
    <property type="entry name" value="DHPS_1"/>
    <property type="match status" value="1"/>
</dbReference>
<dbReference type="Proteomes" id="UP000248311">
    <property type="component" value="Unassembled WGS sequence"/>
</dbReference>
<protein>
    <recommendedName>
        <fullName evidence="6 12">Dihydropteroate synthase</fullName>
        <shortName evidence="12">DHPS</shortName>
        <ecNumber evidence="5 12">2.5.1.15</ecNumber>
    </recommendedName>
    <alternativeName>
        <fullName evidence="11 12">Dihydropteroate pyrophosphorylase</fullName>
    </alternativeName>
</protein>
<dbReference type="GO" id="GO:0004156">
    <property type="term" value="F:dihydropteroate synthase activity"/>
    <property type="evidence" value="ECO:0007669"/>
    <property type="project" value="UniProtKB-EC"/>
</dbReference>
<evidence type="ECO:0000259" key="13">
    <source>
        <dbReference type="PROSITE" id="PS50972"/>
    </source>
</evidence>
<keyword evidence="9 12" id="KW-0460">Magnesium</keyword>
<dbReference type="Pfam" id="PF00809">
    <property type="entry name" value="Pterin_bind"/>
    <property type="match status" value="1"/>
</dbReference>
<dbReference type="GO" id="GO:0005829">
    <property type="term" value="C:cytosol"/>
    <property type="evidence" value="ECO:0007669"/>
    <property type="project" value="TreeGrafter"/>
</dbReference>
<name>A0A318SV02_9RHOB</name>
<sequence>MRPRPIAGPEGPGLPLAGSRSLRFSEIWQGGARLPAGALEPGVLARLTEERPALCRLSLDRPRLMGILNVTPDSFSDGGDHLAPEEAVARARAMVAAGADILDIGGESTRPGAAEVPAAEEARRVVPVVAALRAGGIATPISIDTRKAAVARATLAEGADMINDVAALGFDPDLAGVVAEAGVPVCLMHHRGTPETMQAQADYADVTAEVADWLEARIEAATAQGIDRANIVIDPGIGFGKTLQHNVSVLRGLALYHGLGQALLVGASRKRFIGTLGGAEAAKDRMPGSVAVALWAAQQGAQILRVHDVAETRQALSLQQAIMGEQARDEGTRQ</sequence>
<accession>A0A318SV02</accession>
<dbReference type="InterPro" id="IPR045031">
    <property type="entry name" value="DHP_synth-like"/>
</dbReference>
<evidence type="ECO:0000313" key="15">
    <source>
        <dbReference type="Proteomes" id="UP000248311"/>
    </source>
</evidence>
<keyword evidence="10 12" id="KW-0289">Folate biosynthesis</keyword>
<dbReference type="InterPro" id="IPR006390">
    <property type="entry name" value="DHP_synth_dom"/>
</dbReference>
<proteinExistence type="inferred from homology"/>
<comment type="cofactor">
    <cofactor evidence="2 12">
        <name>Mg(2+)</name>
        <dbReference type="ChEBI" id="CHEBI:18420"/>
    </cofactor>
</comment>
<dbReference type="EMBL" id="QJTE01000001">
    <property type="protein sequence ID" value="PYE85741.1"/>
    <property type="molecule type" value="Genomic_DNA"/>
</dbReference>
<dbReference type="CDD" id="cd00739">
    <property type="entry name" value="DHPS"/>
    <property type="match status" value="1"/>
</dbReference>
<keyword evidence="7 12" id="KW-0808">Transferase</keyword>